<keyword evidence="4" id="KW-0663">Pyridoxal phosphate</keyword>
<dbReference type="GO" id="GO:0003700">
    <property type="term" value="F:DNA-binding transcription factor activity"/>
    <property type="evidence" value="ECO:0007669"/>
    <property type="project" value="InterPro"/>
</dbReference>
<dbReference type="GO" id="GO:0030170">
    <property type="term" value="F:pyridoxal phosphate binding"/>
    <property type="evidence" value="ECO:0007669"/>
    <property type="project" value="InterPro"/>
</dbReference>
<dbReference type="InterPro" id="IPR000524">
    <property type="entry name" value="Tscrpt_reg_HTH_GntR"/>
</dbReference>
<dbReference type="SMART" id="SM00345">
    <property type="entry name" value="HTH_GNTR"/>
    <property type="match status" value="1"/>
</dbReference>
<dbReference type="Gene3D" id="1.10.10.10">
    <property type="entry name" value="Winged helix-like DNA-binding domain superfamily/Winged helix DNA-binding domain"/>
    <property type="match status" value="1"/>
</dbReference>
<dbReference type="PANTHER" id="PTHR46577">
    <property type="entry name" value="HTH-TYPE TRANSCRIPTIONAL REGULATORY PROTEIN GABR"/>
    <property type="match status" value="1"/>
</dbReference>
<dbReference type="FunFam" id="3.40.640.10:FF:000023">
    <property type="entry name" value="Transcriptional regulator, GntR family"/>
    <property type="match status" value="1"/>
</dbReference>
<dbReference type="Gene3D" id="3.40.640.10">
    <property type="entry name" value="Type I PLP-dependent aspartate aminotransferase-like (Major domain)"/>
    <property type="match status" value="1"/>
</dbReference>
<dbReference type="Pfam" id="PF00392">
    <property type="entry name" value="GntR"/>
    <property type="match status" value="1"/>
</dbReference>
<keyword evidence="6" id="KW-0238">DNA-binding</keyword>
<dbReference type="InterPro" id="IPR015422">
    <property type="entry name" value="PyrdxlP-dep_Trfase_small"/>
</dbReference>
<feature type="domain" description="HTH gntR-type" evidence="8">
    <location>
        <begin position="21"/>
        <end position="89"/>
    </location>
</feature>
<organism evidence="9 10">
    <name type="scientific">Pseudomonas syringae pv. ribicola</name>
    <dbReference type="NCBI Taxonomy" id="55398"/>
    <lineage>
        <taxon>Bacteria</taxon>
        <taxon>Pseudomonadati</taxon>
        <taxon>Pseudomonadota</taxon>
        <taxon>Gammaproteobacteria</taxon>
        <taxon>Pseudomonadales</taxon>
        <taxon>Pseudomonadaceae</taxon>
        <taxon>Pseudomonas</taxon>
    </lineage>
</organism>
<comment type="caution">
    <text evidence="9">The sequence shown here is derived from an EMBL/GenBank/DDBJ whole genome shotgun (WGS) entry which is preliminary data.</text>
</comment>
<accession>A0A0P9ZSR9</accession>
<keyword evidence="3 9" id="KW-0808">Transferase</keyword>
<dbReference type="CDD" id="cd00609">
    <property type="entry name" value="AAT_like"/>
    <property type="match status" value="1"/>
</dbReference>
<dbReference type="InterPro" id="IPR051446">
    <property type="entry name" value="HTH_trans_reg/aminotransferase"/>
</dbReference>
<dbReference type="InterPro" id="IPR004839">
    <property type="entry name" value="Aminotransferase_I/II_large"/>
</dbReference>
<dbReference type="InterPro" id="IPR036390">
    <property type="entry name" value="WH_DNA-bd_sf"/>
</dbReference>
<dbReference type="SUPFAM" id="SSF46785">
    <property type="entry name" value="Winged helix' DNA-binding domain"/>
    <property type="match status" value="1"/>
</dbReference>
<dbReference type="Gene3D" id="3.90.1150.10">
    <property type="entry name" value="Aspartate Aminotransferase, domain 1"/>
    <property type="match status" value="1"/>
</dbReference>
<dbReference type="SUPFAM" id="SSF53383">
    <property type="entry name" value="PLP-dependent transferases"/>
    <property type="match status" value="1"/>
</dbReference>
<reference evidence="9 10" key="1">
    <citation type="submission" date="2015-09" db="EMBL/GenBank/DDBJ databases">
        <title>Genome announcement of multiple Pseudomonas syringae strains.</title>
        <authorList>
            <person name="Thakur S."/>
            <person name="Wang P.W."/>
            <person name="Gong Y."/>
            <person name="Weir B.S."/>
            <person name="Guttman D.S."/>
        </authorList>
    </citation>
    <scope>NUCLEOTIDE SEQUENCE [LARGE SCALE GENOMIC DNA]</scope>
    <source>
        <strain evidence="9 10">ICMP3882</strain>
    </source>
</reference>
<evidence type="ECO:0000256" key="1">
    <source>
        <dbReference type="ARBA" id="ARBA00005384"/>
    </source>
</evidence>
<dbReference type="AlphaFoldDB" id="A0A0P9ZSR9"/>
<evidence type="ECO:0000259" key="8">
    <source>
        <dbReference type="PROSITE" id="PS50949"/>
    </source>
</evidence>
<evidence type="ECO:0000256" key="2">
    <source>
        <dbReference type="ARBA" id="ARBA00022576"/>
    </source>
</evidence>
<keyword evidence="7" id="KW-0804">Transcription</keyword>
<dbReference type="PROSITE" id="PS50949">
    <property type="entry name" value="HTH_GNTR"/>
    <property type="match status" value="1"/>
</dbReference>
<name>A0A0P9ZSR9_PSESI</name>
<keyword evidence="2 9" id="KW-0032">Aminotransferase</keyword>
<evidence type="ECO:0000256" key="6">
    <source>
        <dbReference type="ARBA" id="ARBA00023125"/>
    </source>
</evidence>
<evidence type="ECO:0000313" key="9">
    <source>
        <dbReference type="EMBL" id="KPY51405.1"/>
    </source>
</evidence>
<sequence>MLYFRAICMVLKSALNREYAMTLYVNLAEMLGSRIEKGFYRPGDRLPSVRALSVEHGVSLSTVQQAYRVLEDSGLASPKPKSGYFVSASRQAPALPVVGRPVQRPVDISQWDQVLDLIRVSPREAVTQLGRGMPDVSSPTLKPLMRALGQLSRHQDMPGLYYDNIHGVHTLREQIARLLLDSGCNLTANDLIITSGCHEALSASIRAVCSPGDIVAVDSPSFFGAMQTLKGLGMKALEIPTDPLTGISLEALELALEQWPIKAIQLTPSCNNPLGYVMPEERKRALLMLAQRFDVAIIEDDVYGDLSFSYPRPRTIKSFDEDGRVLLCSSFSKTLAPGLRIGWVAPGRYLERVLHMKYIGTGSTAPQPQLAIADFIEGGHYEPHLRRMRTQYQRSRDVMIDWVMRYFPQGTRVSRPQGSFMLWVELAEDFDTVRLNRALLSKNVQIAVGSIFSASGKYRNCLRMNYAAKPTPKIESAVRIVGETISQLIAQND</sequence>
<dbReference type="InterPro" id="IPR036388">
    <property type="entry name" value="WH-like_DNA-bd_sf"/>
</dbReference>
<dbReference type="InterPro" id="IPR015424">
    <property type="entry name" value="PyrdxlP-dep_Trfase"/>
</dbReference>
<keyword evidence="5" id="KW-0805">Transcription regulation</keyword>
<evidence type="ECO:0000313" key="10">
    <source>
        <dbReference type="Proteomes" id="UP000050554"/>
    </source>
</evidence>
<dbReference type="CDD" id="cd07377">
    <property type="entry name" value="WHTH_GntR"/>
    <property type="match status" value="1"/>
</dbReference>
<comment type="similarity">
    <text evidence="1">In the C-terminal section; belongs to the class-I pyridoxal-phosphate-dependent aminotransferase family.</text>
</comment>
<dbReference type="PANTHER" id="PTHR46577:SF2">
    <property type="entry name" value="TRANSCRIPTIONAL REGULATORY PROTEIN"/>
    <property type="match status" value="1"/>
</dbReference>
<proteinExistence type="inferred from homology"/>
<evidence type="ECO:0000256" key="3">
    <source>
        <dbReference type="ARBA" id="ARBA00022679"/>
    </source>
</evidence>
<gene>
    <name evidence="9" type="ORF">ALO47_00508</name>
</gene>
<evidence type="ECO:0000256" key="7">
    <source>
        <dbReference type="ARBA" id="ARBA00023163"/>
    </source>
</evidence>
<evidence type="ECO:0000256" key="5">
    <source>
        <dbReference type="ARBA" id="ARBA00023015"/>
    </source>
</evidence>
<dbReference type="Pfam" id="PF00155">
    <property type="entry name" value="Aminotran_1_2"/>
    <property type="match status" value="1"/>
</dbReference>
<dbReference type="PATRIC" id="fig|55398.3.peg.623"/>
<dbReference type="Proteomes" id="UP000050554">
    <property type="component" value="Unassembled WGS sequence"/>
</dbReference>
<dbReference type="EMBL" id="LJRF01000013">
    <property type="protein sequence ID" value="KPY51405.1"/>
    <property type="molecule type" value="Genomic_DNA"/>
</dbReference>
<dbReference type="GO" id="GO:0008483">
    <property type="term" value="F:transaminase activity"/>
    <property type="evidence" value="ECO:0007669"/>
    <property type="project" value="UniProtKB-KW"/>
</dbReference>
<evidence type="ECO:0000256" key="4">
    <source>
        <dbReference type="ARBA" id="ARBA00022898"/>
    </source>
</evidence>
<protein>
    <submittedName>
        <fullName evidence="9">GntR family transcriptional regulator/aminotransferase, s I</fullName>
    </submittedName>
</protein>
<dbReference type="InterPro" id="IPR015421">
    <property type="entry name" value="PyrdxlP-dep_Trfase_major"/>
</dbReference>
<dbReference type="GO" id="GO:0003677">
    <property type="term" value="F:DNA binding"/>
    <property type="evidence" value="ECO:0007669"/>
    <property type="project" value="UniProtKB-KW"/>
</dbReference>